<dbReference type="GO" id="GO:0042273">
    <property type="term" value="P:ribosomal large subunit biogenesis"/>
    <property type="evidence" value="ECO:0007669"/>
    <property type="project" value="EnsemblFungi"/>
</dbReference>
<dbReference type="VEuPathDB" id="FungiDB:YALI0_A12067g"/>
<feature type="compositionally biased region" description="Basic residues" evidence="6">
    <location>
        <begin position="184"/>
        <end position="193"/>
    </location>
</feature>
<sequence length="206" mass="23194">MSEIKTVTVEKPVPVTYDLGNLAVFDTNPVEVDLNDLNVDGQAREEALQAVSRDNAQLLINQLLSQPIKNTTDSNSSSGNQNSTMSLIMLPQPSTRLPREKPIPKPKAMTKWQEFALKKGIKSKARDGKLVYDEATGKWVPKWGFNGKNKELDQQWCVEVDDGKGSKKNQEDVMLDPRALDRASRKKLVKKNQKQHERNLKRGVSK</sequence>
<dbReference type="OMA" id="KMVYDEA"/>
<evidence type="ECO:0000313" key="8">
    <source>
        <dbReference type="EMBL" id="RDW22718.1"/>
    </source>
</evidence>
<evidence type="ECO:0000256" key="1">
    <source>
        <dbReference type="ARBA" id="ARBA00004123"/>
    </source>
</evidence>
<dbReference type="AlphaFoldDB" id="A0A1D8N4J3"/>
<comment type="subcellular location">
    <subcellularLocation>
        <location evidence="1 5">Nucleus</location>
    </subcellularLocation>
</comment>
<dbReference type="VEuPathDB" id="FungiDB:YALI1_A12302g"/>
<dbReference type="RefSeq" id="XP_500001.1">
    <property type="nucleotide sequence ID" value="XM_500001.1"/>
</dbReference>
<dbReference type="Pfam" id="PF04939">
    <property type="entry name" value="RRS1"/>
    <property type="match status" value="1"/>
</dbReference>
<dbReference type="GO" id="GO:0000447">
    <property type="term" value="P:endonucleolytic cleavage in ITS1 to separate SSU-rRNA from 5.8S rRNA and LSU-rRNA from tricistronic rRNA transcript (SSU-rRNA, 5.8S rRNA, LSU-rRNA)"/>
    <property type="evidence" value="ECO:0007669"/>
    <property type="project" value="EnsemblFungi"/>
</dbReference>
<feature type="region of interest" description="Disordered" evidence="6">
    <location>
        <begin position="162"/>
        <end position="206"/>
    </location>
</feature>
<dbReference type="Proteomes" id="UP000256601">
    <property type="component" value="Unassembled WGS sequence"/>
</dbReference>
<evidence type="ECO:0000313" key="7">
    <source>
        <dbReference type="EMBL" id="AOW00557.1"/>
    </source>
</evidence>
<dbReference type="InterPro" id="IPR007023">
    <property type="entry name" value="Ribosom_reg"/>
</dbReference>
<keyword evidence="4 5" id="KW-0539">Nucleus</keyword>
<protein>
    <recommendedName>
        <fullName evidence="5">Ribosome biogenesis regulatory protein</fullName>
    </recommendedName>
</protein>
<dbReference type="GO" id="GO:0000055">
    <property type="term" value="P:ribosomal large subunit export from nucleus"/>
    <property type="evidence" value="ECO:0007669"/>
    <property type="project" value="EnsemblFungi"/>
</dbReference>
<dbReference type="eggNOG" id="KOG1765">
    <property type="taxonomic scope" value="Eukaryota"/>
</dbReference>
<dbReference type="OrthoDB" id="28455at2759"/>
<evidence type="ECO:0000256" key="2">
    <source>
        <dbReference type="ARBA" id="ARBA00010077"/>
    </source>
</evidence>
<keyword evidence="3 5" id="KW-0690">Ribosome biogenesis</keyword>
<dbReference type="GO" id="GO:0034399">
    <property type="term" value="C:nuclear periphery"/>
    <property type="evidence" value="ECO:0007669"/>
    <property type="project" value="EnsemblFungi"/>
</dbReference>
<dbReference type="GeneID" id="2906398"/>
<comment type="function">
    <text evidence="5">Involved in ribosomal large subunit assembly.</text>
</comment>
<evidence type="ECO:0000256" key="4">
    <source>
        <dbReference type="ARBA" id="ARBA00023242"/>
    </source>
</evidence>
<dbReference type="GO" id="GO:0005654">
    <property type="term" value="C:nucleoplasm"/>
    <property type="evidence" value="ECO:0007669"/>
    <property type="project" value="EnsemblFungi"/>
</dbReference>
<dbReference type="GO" id="GO:0005730">
    <property type="term" value="C:nucleolus"/>
    <property type="evidence" value="ECO:0007669"/>
    <property type="project" value="EnsemblFungi"/>
</dbReference>
<dbReference type="KEGG" id="yli:2906398"/>
<evidence type="ECO:0000256" key="5">
    <source>
        <dbReference type="RuleBase" id="RU364132"/>
    </source>
</evidence>
<evidence type="ECO:0000313" key="10">
    <source>
        <dbReference type="Proteomes" id="UP000256601"/>
    </source>
</evidence>
<evidence type="ECO:0000256" key="3">
    <source>
        <dbReference type="ARBA" id="ARBA00022517"/>
    </source>
</evidence>
<name>A0A1D8N4J3_YARLL</name>
<feature type="compositionally biased region" description="Basic and acidic residues" evidence="6">
    <location>
        <begin position="162"/>
        <end position="171"/>
    </location>
</feature>
<reference evidence="7 9" key="1">
    <citation type="journal article" date="2016" name="PLoS ONE">
        <title>Sequence Assembly of Yarrowia lipolytica Strain W29/CLIB89 Shows Transposable Element Diversity.</title>
        <authorList>
            <person name="Magnan C."/>
            <person name="Yu J."/>
            <person name="Chang I."/>
            <person name="Jahn E."/>
            <person name="Kanomata Y."/>
            <person name="Wu J."/>
            <person name="Zeller M."/>
            <person name="Oakes M."/>
            <person name="Baldi P."/>
            <person name="Sandmeyer S."/>
        </authorList>
    </citation>
    <scope>NUCLEOTIDE SEQUENCE [LARGE SCALE GENOMIC DNA]</scope>
    <source>
        <strain evidence="7">CLIB89</strain>
        <strain evidence="9">CLIB89(W29)</strain>
    </source>
</reference>
<dbReference type="EMBL" id="KZ859165">
    <property type="protein sequence ID" value="RDW22718.1"/>
    <property type="molecule type" value="Genomic_DNA"/>
</dbReference>
<comment type="similarity">
    <text evidence="2 5">Belongs to the RRS1 family.</text>
</comment>
<gene>
    <name evidence="8" type="ORF">B0I71DRAFT_137128</name>
    <name evidence="7" type="ORF">YALI1_A12302g</name>
</gene>
<accession>A0A1D8N4J3</accession>
<dbReference type="EMBL" id="CP017553">
    <property type="protein sequence ID" value="AOW00557.1"/>
    <property type="molecule type" value="Genomic_DNA"/>
</dbReference>
<dbReference type="Proteomes" id="UP000182444">
    <property type="component" value="Chromosome 1A"/>
</dbReference>
<dbReference type="GO" id="GO:0030687">
    <property type="term" value="C:preribosome, large subunit precursor"/>
    <property type="evidence" value="ECO:0007669"/>
    <property type="project" value="EnsemblFungi"/>
</dbReference>
<proteinExistence type="inferred from homology"/>
<evidence type="ECO:0000256" key="6">
    <source>
        <dbReference type="SAM" id="MobiDB-lite"/>
    </source>
</evidence>
<organism evidence="7 9">
    <name type="scientific">Yarrowia lipolytica</name>
    <name type="common">Candida lipolytica</name>
    <dbReference type="NCBI Taxonomy" id="4952"/>
    <lineage>
        <taxon>Eukaryota</taxon>
        <taxon>Fungi</taxon>
        <taxon>Dikarya</taxon>
        <taxon>Ascomycota</taxon>
        <taxon>Saccharomycotina</taxon>
        <taxon>Dipodascomycetes</taxon>
        <taxon>Dipodascales</taxon>
        <taxon>Dipodascales incertae sedis</taxon>
        <taxon>Yarrowia</taxon>
    </lineage>
</organism>
<evidence type="ECO:0000313" key="9">
    <source>
        <dbReference type="Proteomes" id="UP000182444"/>
    </source>
</evidence>
<reference evidence="8 10" key="2">
    <citation type="submission" date="2018-07" db="EMBL/GenBank/DDBJ databases">
        <title>Draft Genome Assemblies for Five Robust Yarrowia lipolytica Strains Exhibiting High Lipid Production and Pentose Sugar Utilization and Sugar Alcohol Secretion from Undetoxified Lignocellulosic Biomass Hydrolysates.</title>
        <authorList>
            <consortium name="DOE Joint Genome Institute"/>
            <person name="Walker C."/>
            <person name="Ryu S."/>
            <person name="Na H."/>
            <person name="Zane M."/>
            <person name="LaButti K."/>
            <person name="Lipzen A."/>
            <person name="Haridas S."/>
            <person name="Barry K."/>
            <person name="Grigoriev I.V."/>
            <person name="Quarterman J."/>
            <person name="Slininger P."/>
            <person name="Dien B."/>
            <person name="Trinh C.T."/>
        </authorList>
    </citation>
    <scope>NUCLEOTIDE SEQUENCE [LARGE SCALE GENOMIC DNA]</scope>
    <source>
        <strain evidence="8 10">YB392</strain>
    </source>
</reference>